<name>A0AAV0CQT2_9ASTE</name>
<protein>
    <submittedName>
        <fullName evidence="2">Uncharacterized protein</fullName>
    </submittedName>
</protein>
<evidence type="ECO:0000313" key="2">
    <source>
        <dbReference type="EMBL" id="CAH9080883.1"/>
    </source>
</evidence>
<keyword evidence="1" id="KW-0812">Transmembrane</keyword>
<evidence type="ECO:0000313" key="3">
    <source>
        <dbReference type="Proteomes" id="UP001152523"/>
    </source>
</evidence>
<dbReference type="Proteomes" id="UP001152523">
    <property type="component" value="Unassembled WGS sequence"/>
</dbReference>
<keyword evidence="3" id="KW-1185">Reference proteome</keyword>
<proteinExistence type="predicted"/>
<gene>
    <name evidence="2" type="ORF">CEPIT_LOCUS7474</name>
</gene>
<dbReference type="AlphaFoldDB" id="A0AAV0CQT2"/>
<dbReference type="EMBL" id="CAMAPF010000035">
    <property type="protein sequence ID" value="CAH9080883.1"/>
    <property type="molecule type" value="Genomic_DNA"/>
</dbReference>
<reference evidence="2" key="1">
    <citation type="submission" date="2022-07" db="EMBL/GenBank/DDBJ databases">
        <authorList>
            <person name="Macas J."/>
            <person name="Novak P."/>
            <person name="Neumann P."/>
        </authorList>
    </citation>
    <scope>NUCLEOTIDE SEQUENCE</scope>
</reference>
<evidence type="ECO:0000256" key="1">
    <source>
        <dbReference type="SAM" id="Phobius"/>
    </source>
</evidence>
<feature type="transmembrane region" description="Helical" evidence="1">
    <location>
        <begin position="51"/>
        <end position="71"/>
    </location>
</feature>
<accession>A0AAV0CQT2</accession>
<keyword evidence="1" id="KW-1133">Transmembrane helix</keyword>
<comment type="caution">
    <text evidence="2">The sequence shown here is derived from an EMBL/GenBank/DDBJ whole genome shotgun (WGS) entry which is preliminary data.</text>
</comment>
<sequence>MLSTSITTKLQSPFLCDPLKLCSFPFQKLFKTQRPAVSFPCIRADLDQNTIVAITAGVASIAVGIGIPVFYEIQINKPNERTHSHAFPAMVLELKDADFVWGRGRLQLSLEGVRRKSRVALTVMALVL</sequence>
<organism evidence="2 3">
    <name type="scientific">Cuscuta epithymum</name>
    <dbReference type="NCBI Taxonomy" id="186058"/>
    <lineage>
        <taxon>Eukaryota</taxon>
        <taxon>Viridiplantae</taxon>
        <taxon>Streptophyta</taxon>
        <taxon>Embryophyta</taxon>
        <taxon>Tracheophyta</taxon>
        <taxon>Spermatophyta</taxon>
        <taxon>Magnoliopsida</taxon>
        <taxon>eudicotyledons</taxon>
        <taxon>Gunneridae</taxon>
        <taxon>Pentapetalae</taxon>
        <taxon>asterids</taxon>
        <taxon>lamiids</taxon>
        <taxon>Solanales</taxon>
        <taxon>Convolvulaceae</taxon>
        <taxon>Cuscuteae</taxon>
        <taxon>Cuscuta</taxon>
        <taxon>Cuscuta subgen. Cuscuta</taxon>
    </lineage>
</organism>
<keyword evidence="1" id="KW-0472">Membrane</keyword>